<dbReference type="AlphaFoldDB" id="A0ABD2K145"/>
<keyword evidence="3" id="KW-1185">Reference proteome</keyword>
<evidence type="ECO:0008006" key="4">
    <source>
        <dbReference type="Google" id="ProtNLM"/>
    </source>
</evidence>
<gene>
    <name evidence="2" type="ORF">niasHT_028942</name>
</gene>
<evidence type="ECO:0000256" key="1">
    <source>
        <dbReference type="SAM" id="MobiDB-lite"/>
    </source>
</evidence>
<dbReference type="EMBL" id="JBICBT010000860">
    <property type="protein sequence ID" value="KAL3096529.1"/>
    <property type="molecule type" value="Genomic_DNA"/>
</dbReference>
<accession>A0ABD2K145</accession>
<comment type="caution">
    <text evidence="2">The sequence shown here is derived from an EMBL/GenBank/DDBJ whole genome shotgun (WGS) entry which is preliminary data.</text>
</comment>
<protein>
    <recommendedName>
        <fullName evidence="4">Secreted protein</fullName>
    </recommendedName>
</protein>
<evidence type="ECO:0000313" key="2">
    <source>
        <dbReference type="EMBL" id="KAL3096529.1"/>
    </source>
</evidence>
<reference evidence="2 3" key="1">
    <citation type="submission" date="2024-10" db="EMBL/GenBank/DDBJ databases">
        <authorList>
            <person name="Kim D."/>
        </authorList>
    </citation>
    <scope>NUCLEOTIDE SEQUENCE [LARGE SCALE GENOMIC DNA]</scope>
    <source>
        <strain evidence="2">BH-2024</strain>
    </source>
</reference>
<organism evidence="2 3">
    <name type="scientific">Heterodera trifolii</name>
    <dbReference type="NCBI Taxonomy" id="157864"/>
    <lineage>
        <taxon>Eukaryota</taxon>
        <taxon>Metazoa</taxon>
        <taxon>Ecdysozoa</taxon>
        <taxon>Nematoda</taxon>
        <taxon>Chromadorea</taxon>
        <taxon>Rhabditida</taxon>
        <taxon>Tylenchina</taxon>
        <taxon>Tylenchomorpha</taxon>
        <taxon>Tylenchoidea</taxon>
        <taxon>Heteroderidae</taxon>
        <taxon>Heteroderinae</taxon>
        <taxon>Heterodera</taxon>
    </lineage>
</organism>
<name>A0ABD2K145_9BILA</name>
<evidence type="ECO:0000313" key="3">
    <source>
        <dbReference type="Proteomes" id="UP001620626"/>
    </source>
</evidence>
<feature type="region of interest" description="Disordered" evidence="1">
    <location>
        <begin position="87"/>
        <end position="118"/>
    </location>
</feature>
<proteinExistence type="predicted"/>
<sequence length="118" mass="13265">MMCCLMLRAIAAESATNITQSQRRKKRKNRKRNKIEGCAAAVITHSPFIHIHSSTPAFFGRPIFRLPPTAPLPPPAARPVAAVPVKVNHENSKQQQQQNNQLPTNMVMDMNTEHSTEW</sequence>
<dbReference type="Proteomes" id="UP001620626">
    <property type="component" value="Unassembled WGS sequence"/>
</dbReference>